<accession>A0A5N5TE94</accession>
<sequence length="38" mass="4180">MELSLSEALLSNVHLNQTKPIATILYLQMSAITVSVLH</sequence>
<dbReference type="Proteomes" id="UP000326759">
    <property type="component" value="Unassembled WGS sequence"/>
</dbReference>
<name>A0A5N5TE94_9CRUS</name>
<gene>
    <name evidence="1" type="ORF">Anas_13368</name>
</gene>
<organism evidence="1 2">
    <name type="scientific">Armadillidium nasatum</name>
    <dbReference type="NCBI Taxonomy" id="96803"/>
    <lineage>
        <taxon>Eukaryota</taxon>
        <taxon>Metazoa</taxon>
        <taxon>Ecdysozoa</taxon>
        <taxon>Arthropoda</taxon>
        <taxon>Crustacea</taxon>
        <taxon>Multicrustacea</taxon>
        <taxon>Malacostraca</taxon>
        <taxon>Eumalacostraca</taxon>
        <taxon>Peracarida</taxon>
        <taxon>Isopoda</taxon>
        <taxon>Oniscidea</taxon>
        <taxon>Crinocheta</taxon>
        <taxon>Armadillidiidae</taxon>
        <taxon>Armadillidium</taxon>
    </lineage>
</organism>
<reference evidence="1 2" key="1">
    <citation type="journal article" date="2019" name="PLoS Biol.">
        <title>Sex chromosomes control vertical transmission of feminizing Wolbachia symbionts in an isopod.</title>
        <authorList>
            <person name="Becking T."/>
            <person name="Chebbi M.A."/>
            <person name="Giraud I."/>
            <person name="Moumen B."/>
            <person name="Laverre T."/>
            <person name="Caubet Y."/>
            <person name="Peccoud J."/>
            <person name="Gilbert C."/>
            <person name="Cordaux R."/>
        </authorList>
    </citation>
    <scope>NUCLEOTIDE SEQUENCE [LARGE SCALE GENOMIC DNA]</scope>
    <source>
        <strain evidence="1">ANa2</strain>
        <tissue evidence="1">Whole body excluding digestive tract and cuticle</tissue>
    </source>
</reference>
<evidence type="ECO:0000313" key="1">
    <source>
        <dbReference type="EMBL" id="KAB7503250.1"/>
    </source>
</evidence>
<dbReference type="AlphaFoldDB" id="A0A5N5TE94"/>
<keyword evidence="2" id="KW-1185">Reference proteome</keyword>
<comment type="caution">
    <text evidence="1">The sequence shown here is derived from an EMBL/GenBank/DDBJ whole genome shotgun (WGS) entry which is preliminary data.</text>
</comment>
<evidence type="ECO:0000313" key="2">
    <source>
        <dbReference type="Proteomes" id="UP000326759"/>
    </source>
</evidence>
<dbReference type="EMBL" id="SEYY01005567">
    <property type="protein sequence ID" value="KAB7503250.1"/>
    <property type="molecule type" value="Genomic_DNA"/>
</dbReference>
<protein>
    <submittedName>
        <fullName evidence="1">Uncharacterized protein</fullName>
    </submittedName>
</protein>
<proteinExistence type="predicted"/>